<accession>A0A2W5FL32</accession>
<sequence length="381" mass="43200">MPIVDRYVFRNLFIATIFVTLVLSALVLLTQSLRFLELIINSGASAWSFWGLTMLALPRFFEIIIPIGLMASVLFVYNKFTLESELVVLRALGFSPWRLARPALILSGLFALFMFFCVSWLSPVATATMQKQRVFLKTQMSTLLFREGIFNQAGKGLMVYIRERASNGELQGLIIYDGREETETPTTVIAKRGMLVATDEGQQVIVYDGARQDYDRREKILKRLNFDQYTIDLPDEEGPVRTRWAEPEERTLLQLMNPDLTDDYDRKARKEFLTEIYKRLATPLMVPCFTIIALCFLLLGSVDRRGQSRKILAATAIMIVLQVLFLAMYNLAKQSFIGVPLMFVVAIAPSIIGLMLLSSLWHLPSPASPENSSEKTPEVSE</sequence>
<evidence type="ECO:0000256" key="6">
    <source>
        <dbReference type="SAM" id="Phobius"/>
    </source>
</evidence>
<organism evidence="7 8">
    <name type="scientific">Micavibrio aeruginosavorus</name>
    <dbReference type="NCBI Taxonomy" id="349221"/>
    <lineage>
        <taxon>Bacteria</taxon>
        <taxon>Pseudomonadati</taxon>
        <taxon>Bdellovibrionota</taxon>
        <taxon>Bdellovibrionia</taxon>
        <taxon>Bdellovibrionales</taxon>
        <taxon>Pseudobdellovibrionaceae</taxon>
        <taxon>Micavibrio</taxon>
    </lineage>
</organism>
<feature type="transmembrane region" description="Helical" evidence="6">
    <location>
        <begin position="337"/>
        <end position="357"/>
    </location>
</feature>
<evidence type="ECO:0000313" key="8">
    <source>
        <dbReference type="Proteomes" id="UP000249739"/>
    </source>
</evidence>
<dbReference type="PANTHER" id="PTHR33529">
    <property type="entry name" value="SLR0882 PROTEIN-RELATED"/>
    <property type="match status" value="1"/>
</dbReference>
<keyword evidence="4 6" id="KW-1133">Transmembrane helix</keyword>
<keyword evidence="2" id="KW-1003">Cell membrane</keyword>
<proteinExistence type="predicted"/>
<name>A0A2W5FL32_9BACT</name>
<feature type="transmembrane region" description="Helical" evidence="6">
    <location>
        <begin position="12"/>
        <end position="31"/>
    </location>
</feature>
<keyword evidence="3 6" id="KW-0812">Transmembrane</keyword>
<protein>
    <submittedName>
        <fullName evidence="7">LPS export ABC transporter permease LptF</fullName>
    </submittedName>
</protein>
<comment type="caution">
    <text evidence="7">The sequence shown here is derived from an EMBL/GenBank/DDBJ whole genome shotgun (WGS) entry which is preliminary data.</text>
</comment>
<dbReference type="Pfam" id="PF03739">
    <property type="entry name" value="LptF_LptG"/>
    <property type="match status" value="1"/>
</dbReference>
<evidence type="ECO:0000256" key="5">
    <source>
        <dbReference type="ARBA" id="ARBA00023136"/>
    </source>
</evidence>
<evidence type="ECO:0000256" key="2">
    <source>
        <dbReference type="ARBA" id="ARBA00022475"/>
    </source>
</evidence>
<feature type="transmembrane region" description="Helical" evidence="6">
    <location>
        <begin position="63"/>
        <end position="82"/>
    </location>
</feature>
<dbReference type="InterPro" id="IPR005495">
    <property type="entry name" value="LptG/LptF_permease"/>
</dbReference>
<evidence type="ECO:0000256" key="1">
    <source>
        <dbReference type="ARBA" id="ARBA00004651"/>
    </source>
</evidence>
<dbReference type="EMBL" id="QFOT01000133">
    <property type="protein sequence ID" value="PZP54497.1"/>
    <property type="molecule type" value="Genomic_DNA"/>
</dbReference>
<feature type="transmembrane region" description="Helical" evidence="6">
    <location>
        <begin position="38"/>
        <end position="57"/>
    </location>
</feature>
<evidence type="ECO:0000256" key="3">
    <source>
        <dbReference type="ARBA" id="ARBA00022692"/>
    </source>
</evidence>
<gene>
    <name evidence="7" type="ORF">DI586_09740</name>
</gene>
<feature type="transmembrane region" description="Helical" evidence="6">
    <location>
        <begin position="311"/>
        <end position="331"/>
    </location>
</feature>
<evidence type="ECO:0000313" key="7">
    <source>
        <dbReference type="EMBL" id="PZP54497.1"/>
    </source>
</evidence>
<dbReference type="Proteomes" id="UP000249739">
    <property type="component" value="Unassembled WGS sequence"/>
</dbReference>
<dbReference type="GO" id="GO:0015920">
    <property type="term" value="P:lipopolysaccharide transport"/>
    <property type="evidence" value="ECO:0007669"/>
    <property type="project" value="TreeGrafter"/>
</dbReference>
<feature type="transmembrane region" description="Helical" evidence="6">
    <location>
        <begin position="280"/>
        <end position="299"/>
    </location>
</feature>
<dbReference type="AlphaFoldDB" id="A0A2W5FL32"/>
<keyword evidence="5 6" id="KW-0472">Membrane</keyword>
<feature type="transmembrane region" description="Helical" evidence="6">
    <location>
        <begin position="103"/>
        <end position="122"/>
    </location>
</feature>
<dbReference type="GO" id="GO:0043190">
    <property type="term" value="C:ATP-binding cassette (ABC) transporter complex"/>
    <property type="evidence" value="ECO:0007669"/>
    <property type="project" value="TreeGrafter"/>
</dbReference>
<evidence type="ECO:0000256" key="4">
    <source>
        <dbReference type="ARBA" id="ARBA00022989"/>
    </source>
</evidence>
<dbReference type="PANTHER" id="PTHR33529:SF6">
    <property type="entry name" value="YJGP_YJGQ FAMILY PERMEASE"/>
    <property type="match status" value="1"/>
</dbReference>
<comment type="subcellular location">
    <subcellularLocation>
        <location evidence="1">Cell membrane</location>
        <topology evidence="1">Multi-pass membrane protein</topology>
    </subcellularLocation>
</comment>
<reference evidence="7 8" key="1">
    <citation type="submission" date="2017-08" db="EMBL/GenBank/DDBJ databases">
        <title>Infants hospitalized years apart are colonized by the same room-sourced microbial strains.</title>
        <authorList>
            <person name="Brooks B."/>
            <person name="Olm M.R."/>
            <person name="Firek B.A."/>
            <person name="Baker R."/>
            <person name="Thomas B.C."/>
            <person name="Morowitz M.J."/>
            <person name="Banfield J.F."/>
        </authorList>
    </citation>
    <scope>NUCLEOTIDE SEQUENCE [LARGE SCALE GENOMIC DNA]</scope>
    <source>
        <strain evidence="7">S2_006_000_R2_64</strain>
    </source>
</reference>